<dbReference type="EMBL" id="UZAH01025284">
    <property type="protein sequence ID" value="VDO60432.1"/>
    <property type="molecule type" value="Genomic_DNA"/>
</dbReference>
<evidence type="ECO:0000256" key="1">
    <source>
        <dbReference type="SAM" id="MobiDB-lite"/>
    </source>
</evidence>
<accession>A0A3P8AJY3</accession>
<gene>
    <name evidence="2" type="ORF">HPBE_LOCUS4205</name>
</gene>
<proteinExistence type="predicted"/>
<evidence type="ECO:0000313" key="3">
    <source>
        <dbReference type="Proteomes" id="UP000050761"/>
    </source>
</evidence>
<organism evidence="3 4">
    <name type="scientific">Heligmosomoides polygyrus</name>
    <name type="common">Parasitic roundworm</name>
    <dbReference type="NCBI Taxonomy" id="6339"/>
    <lineage>
        <taxon>Eukaryota</taxon>
        <taxon>Metazoa</taxon>
        <taxon>Ecdysozoa</taxon>
        <taxon>Nematoda</taxon>
        <taxon>Chromadorea</taxon>
        <taxon>Rhabditida</taxon>
        <taxon>Rhabditina</taxon>
        <taxon>Rhabditomorpha</taxon>
        <taxon>Strongyloidea</taxon>
        <taxon>Heligmosomidae</taxon>
        <taxon>Heligmosomoides</taxon>
    </lineage>
</organism>
<dbReference type="AlphaFoldDB" id="A0A183FDA8"/>
<keyword evidence="3" id="KW-1185">Reference proteome</keyword>
<sequence>MFDDPPSRTPTPEDWSELAADDDRCDDVSESSLLSGLEAGLEEEKPLEDDLLEQKAAQQYGMELQLQIEQLERTPRPPFESIRHLRERIEVENDLYRRQFVWQMENSHQIGTSEGGWLYLPTAPALWLDYLGWCYMSFERECLAL</sequence>
<dbReference type="OrthoDB" id="5867805at2759"/>
<feature type="region of interest" description="Disordered" evidence="1">
    <location>
        <begin position="1"/>
        <end position="32"/>
    </location>
</feature>
<evidence type="ECO:0000313" key="2">
    <source>
        <dbReference type="EMBL" id="VDO60432.1"/>
    </source>
</evidence>
<reference evidence="4" key="2">
    <citation type="submission" date="2019-09" db="UniProtKB">
        <authorList>
            <consortium name="WormBaseParasite"/>
        </authorList>
    </citation>
    <scope>IDENTIFICATION</scope>
</reference>
<feature type="compositionally biased region" description="Acidic residues" evidence="1">
    <location>
        <begin position="14"/>
        <end position="29"/>
    </location>
</feature>
<dbReference type="WBParaSite" id="HPBE_0000420401-mRNA-1">
    <property type="protein sequence ID" value="HPBE_0000420401-mRNA-1"/>
    <property type="gene ID" value="HPBE_0000420401"/>
</dbReference>
<protein>
    <submittedName>
        <fullName evidence="4">Helicase ARIP4</fullName>
    </submittedName>
</protein>
<reference evidence="2 3" key="1">
    <citation type="submission" date="2018-11" db="EMBL/GenBank/DDBJ databases">
        <authorList>
            <consortium name="Pathogen Informatics"/>
        </authorList>
    </citation>
    <scope>NUCLEOTIDE SEQUENCE [LARGE SCALE GENOMIC DNA]</scope>
</reference>
<evidence type="ECO:0000313" key="4">
    <source>
        <dbReference type="WBParaSite" id="HPBE_0000420401-mRNA-1"/>
    </source>
</evidence>
<dbReference type="Proteomes" id="UP000050761">
    <property type="component" value="Unassembled WGS sequence"/>
</dbReference>
<accession>A0A183FDA8</accession>
<name>A0A183FDA8_HELPZ</name>